<protein>
    <submittedName>
        <fullName evidence="1">Uncharacterized protein</fullName>
    </submittedName>
</protein>
<sequence length="274" mass="30857">MLLGFLCDCPCASWQCAAVANCYDSVLMSRPEHKPNIPYITKATRRGLRMKTLAYLASLKDARQLAYDFLKDPGSLARLAKALIAPKEALQEGNLFFYGCSNIEDILEEMRRPHRILLLGFSYCQKPKACPEGRFNDACRYDPSHPTCASCSIGTMMRLNARRYTTVIIPTFIDIAKHLHTLKKRYPGYQILFAVTACELSLKMFGDYASVMNLKGVGIRLTGRICNTFKAFKLAERGVKPGVTILEEDGFEVLARILTEYSSAPFPRDFCEIH</sequence>
<gene>
    <name evidence="1" type="ORF">BN1224_DC9_BW_00310</name>
</gene>
<organism evidence="1">
    <name type="scientific">Chlamydia pneumoniae</name>
    <name type="common">Chlamydophila pneumoniae</name>
    <dbReference type="NCBI Taxonomy" id="83558"/>
    <lineage>
        <taxon>Bacteria</taxon>
        <taxon>Pseudomonadati</taxon>
        <taxon>Chlamydiota</taxon>
        <taxon>Chlamydiia</taxon>
        <taxon>Chlamydiales</taxon>
        <taxon>Chlamydiaceae</taxon>
        <taxon>Chlamydia/Chlamydophila group</taxon>
        <taxon>Chlamydia</taxon>
    </lineage>
</organism>
<proteinExistence type="predicted"/>
<name>A0A0F7WTE7_CHLPN</name>
<dbReference type="AlphaFoldDB" id="A0A0F7WTE7"/>
<accession>A0A0F7WTE7</accession>
<dbReference type="EMBL" id="LN847053">
    <property type="protein sequence ID" value="CRI42846.1"/>
    <property type="molecule type" value="Genomic_DNA"/>
</dbReference>
<evidence type="ECO:0000313" key="1">
    <source>
        <dbReference type="EMBL" id="CRI42846.1"/>
    </source>
</evidence>
<reference evidence="1" key="1">
    <citation type="submission" date="2015-05" db="EMBL/GenBank/DDBJ databases">
        <authorList>
            <person name="Rattei Thomas"/>
        </authorList>
    </citation>
    <scope>NUCLEOTIDE SEQUENCE</scope>
    <source>
        <strain evidence="1">DC9</strain>
    </source>
</reference>